<accession>A0A4R0K357</accession>
<proteinExistence type="predicted"/>
<dbReference type="AlphaFoldDB" id="A0A4R0K357"/>
<dbReference type="RefSeq" id="WP_131365164.1">
    <property type="nucleotide sequence ID" value="NZ_SJKB01000019.1"/>
</dbReference>
<keyword evidence="1" id="KW-0472">Membrane</keyword>
<reference evidence="2 3" key="1">
    <citation type="submission" date="2019-02" db="EMBL/GenBank/DDBJ databases">
        <title>Kribbella capetownensis sp. nov. and Kribbella speibonae sp. nov., isolated from soil.</title>
        <authorList>
            <person name="Curtis S.M."/>
            <person name="Norton I."/>
            <person name="Everest G.J."/>
            <person name="Meyers P.R."/>
        </authorList>
    </citation>
    <scope>NUCLEOTIDE SEQUENCE [LARGE SCALE GENOMIC DNA]</scope>
    <source>
        <strain evidence="2 3">NRRL B-24813</strain>
    </source>
</reference>
<evidence type="ECO:0000256" key="1">
    <source>
        <dbReference type="SAM" id="Phobius"/>
    </source>
</evidence>
<evidence type="ECO:0000313" key="2">
    <source>
        <dbReference type="EMBL" id="TCC54423.1"/>
    </source>
</evidence>
<dbReference type="EMBL" id="SJKB01000019">
    <property type="protein sequence ID" value="TCC54423.1"/>
    <property type="molecule type" value="Genomic_DNA"/>
</dbReference>
<dbReference type="OrthoDB" id="4842984at2"/>
<dbReference type="Proteomes" id="UP000291144">
    <property type="component" value="Unassembled WGS sequence"/>
</dbReference>
<feature type="transmembrane region" description="Helical" evidence="1">
    <location>
        <begin position="172"/>
        <end position="194"/>
    </location>
</feature>
<feature type="transmembrane region" description="Helical" evidence="1">
    <location>
        <begin position="137"/>
        <end position="160"/>
    </location>
</feature>
<organism evidence="2 3">
    <name type="scientific">Kribbella pittospori</name>
    <dbReference type="NCBI Taxonomy" id="722689"/>
    <lineage>
        <taxon>Bacteria</taxon>
        <taxon>Bacillati</taxon>
        <taxon>Actinomycetota</taxon>
        <taxon>Actinomycetes</taxon>
        <taxon>Propionibacteriales</taxon>
        <taxon>Kribbellaceae</taxon>
        <taxon>Kribbella</taxon>
    </lineage>
</organism>
<feature type="transmembrane region" description="Helical" evidence="1">
    <location>
        <begin position="74"/>
        <end position="97"/>
    </location>
</feature>
<sequence>MRHHTGTDLTPATARRISVAAWAMAAFGTVAGELHALARINSHPGDLELPLTRAWAVPAIGALRPLLDWADPYYVYWTYGKIWLPICLAFAAAAYLVYRRRQPQGVEKWLWRIQLAAYALLTLSVAGDYYTPWTEQMFVVGLVAFALIGVGGIALGITLLRRSFRPRTTAWLLIAFLPFFFAITDVTSMGNALLPLMWGWALAAHRFVHSRHDQPHLATTSGPVPAN</sequence>
<keyword evidence="1" id="KW-0812">Transmembrane</keyword>
<keyword evidence="1" id="KW-1133">Transmembrane helix</keyword>
<evidence type="ECO:0000313" key="3">
    <source>
        <dbReference type="Proteomes" id="UP000291144"/>
    </source>
</evidence>
<keyword evidence="3" id="KW-1185">Reference proteome</keyword>
<name>A0A4R0K357_9ACTN</name>
<protein>
    <submittedName>
        <fullName evidence="2">Uncharacterized protein</fullName>
    </submittedName>
</protein>
<gene>
    <name evidence="2" type="ORF">E0H73_38920</name>
</gene>
<comment type="caution">
    <text evidence="2">The sequence shown here is derived from an EMBL/GenBank/DDBJ whole genome shotgun (WGS) entry which is preliminary data.</text>
</comment>
<feature type="transmembrane region" description="Helical" evidence="1">
    <location>
        <begin position="109"/>
        <end position="131"/>
    </location>
</feature>